<evidence type="ECO:0000313" key="2">
    <source>
        <dbReference type="EMBL" id="MCU4741669.1"/>
    </source>
</evidence>
<evidence type="ECO:0000313" key="3">
    <source>
        <dbReference type="Proteomes" id="UP001321018"/>
    </source>
</evidence>
<sequence length="268" mass="27742">MSEDSDSFCSDGIDLEIDSFPVATTATLSLAALLWVVLLEGWLPMPMAGVDAPMSAPGVPELIGTTNGLAGVGAYLLMWGTMMMAMMLPSLVPAVRRFSAELCGPIHRTLPPVVAFFGAYALAWTLTGVVPLAVDTLVSIRSLAVGGGPLFVAALLTLAGAYQLTPLKRGLLERCRGCLGVCHRPTVTDGLRHGFGHAVKCIGCTWALFALMVGLGSMNALVMVGLTLVVSLERLAAESERYALATGAVLLAGAVLAIAVTVSGPFAV</sequence>
<gene>
    <name evidence="2" type="ORF">OB960_09700</name>
</gene>
<reference evidence="2" key="1">
    <citation type="submission" date="2022-09" db="EMBL/GenBank/DDBJ databases">
        <title>Enrichment on poylsaccharides allowed isolation of novel metabolic and taxonomic groups of Haloarchaea.</title>
        <authorList>
            <person name="Sorokin D.Y."/>
            <person name="Elcheninov A.G."/>
            <person name="Khizhniak T.V."/>
            <person name="Kolganova T.V."/>
            <person name="Kublanov I.V."/>
        </authorList>
    </citation>
    <scope>NUCLEOTIDE SEQUENCE</scope>
    <source>
        <strain evidence="2">AArc-xg1-1</strain>
    </source>
</reference>
<dbReference type="AlphaFoldDB" id="A0AAP2YY40"/>
<dbReference type="InterPro" id="IPR018688">
    <property type="entry name" value="PpoB2-like"/>
</dbReference>
<feature type="transmembrane region" description="Helical" evidence="1">
    <location>
        <begin position="20"/>
        <end position="38"/>
    </location>
</feature>
<feature type="transmembrane region" description="Helical" evidence="1">
    <location>
        <begin position="140"/>
        <end position="164"/>
    </location>
</feature>
<keyword evidence="1" id="KW-0472">Membrane</keyword>
<comment type="caution">
    <text evidence="2">The sequence shown here is derived from an EMBL/GenBank/DDBJ whole genome shotgun (WGS) entry which is preliminary data.</text>
</comment>
<proteinExistence type="predicted"/>
<evidence type="ECO:0000256" key="1">
    <source>
        <dbReference type="SAM" id="Phobius"/>
    </source>
</evidence>
<feature type="transmembrane region" description="Helical" evidence="1">
    <location>
        <begin position="206"/>
        <end position="230"/>
    </location>
</feature>
<keyword evidence="1" id="KW-1133">Transmembrane helix</keyword>
<dbReference type="EMBL" id="JAOPKA010000005">
    <property type="protein sequence ID" value="MCU4741669.1"/>
    <property type="molecule type" value="Genomic_DNA"/>
</dbReference>
<organism evidence="2 3">
    <name type="scientific">Natronoglomus mannanivorans</name>
    <dbReference type="NCBI Taxonomy" id="2979990"/>
    <lineage>
        <taxon>Archaea</taxon>
        <taxon>Methanobacteriati</taxon>
        <taxon>Methanobacteriota</taxon>
        <taxon>Stenosarchaea group</taxon>
        <taxon>Halobacteria</taxon>
        <taxon>Halobacteriales</taxon>
        <taxon>Natrialbaceae</taxon>
        <taxon>Natronoglomus</taxon>
    </lineage>
</organism>
<feature type="transmembrane region" description="Helical" evidence="1">
    <location>
        <begin position="72"/>
        <end position="92"/>
    </location>
</feature>
<feature type="transmembrane region" description="Helical" evidence="1">
    <location>
        <begin position="113"/>
        <end position="134"/>
    </location>
</feature>
<dbReference type="Pfam" id="PF09948">
    <property type="entry name" value="PpoB2"/>
    <property type="match status" value="1"/>
</dbReference>
<name>A0AAP2YY40_9EURY</name>
<accession>A0AAP2YY40</accession>
<keyword evidence="1" id="KW-0812">Transmembrane</keyword>
<feature type="transmembrane region" description="Helical" evidence="1">
    <location>
        <begin position="242"/>
        <end position="267"/>
    </location>
</feature>
<protein>
    <submittedName>
        <fullName evidence="2">DUF2182 domain-containing protein</fullName>
    </submittedName>
</protein>
<dbReference type="Proteomes" id="UP001321018">
    <property type="component" value="Unassembled WGS sequence"/>
</dbReference>
<dbReference type="RefSeq" id="WP_338003504.1">
    <property type="nucleotide sequence ID" value="NZ_JAOPKA010000005.1"/>
</dbReference>